<keyword evidence="3 10" id="KW-0663">Pyridoxal phosphate</keyword>
<comment type="subunit">
    <text evidence="9 10">In the presence of PdxS, forms a dodecamer of heterodimers. Only shows activity in the heterodimer.</text>
</comment>
<evidence type="ECO:0000256" key="3">
    <source>
        <dbReference type="ARBA" id="ARBA00022898"/>
    </source>
</evidence>
<evidence type="ECO:0000313" key="13">
    <source>
        <dbReference type="EMBL" id="OYO17615.1"/>
    </source>
</evidence>
<protein>
    <recommendedName>
        <fullName evidence="10">Pyridoxal 5'-phosphate synthase subunit PdxT</fullName>
        <ecNumber evidence="10">4.3.3.6</ecNumber>
    </recommendedName>
    <alternativeName>
        <fullName evidence="10">Pdx2</fullName>
    </alternativeName>
    <alternativeName>
        <fullName evidence="10">Pyridoxal 5'-phosphate synthase glutaminase subunit</fullName>
        <ecNumber evidence="10">3.5.1.2</ecNumber>
    </alternativeName>
</protein>
<dbReference type="EC" id="3.5.1.2" evidence="10"/>
<evidence type="ECO:0000256" key="12">
    <source>
        <dbReference type="PIRSR" id="PIRSR005639-2"/>
    </source>
</evidence>
<dbReference type="RefSeq" id="WP_094404432.1">
    <property type="nucleotide sequence ID" value="NZ_NMVN01000011.1"/>
</dbReference>
<accession>A0A255GP73</accession>
<reference evidence="13 14" key="1">
    <citation type="submission" date="2017-07" db="EMBL/GenBank/DDBJ databases">
        <title>Draft whole genome sequences of clinical Proprionibacteriaceae strains.</title>
        <authorList>
            <person name="Bernier A.-M."/>
            <person name="Bernard K."/>
            <person name="Domingo M.-C."/>
        </authorList>
    </citation>
    <scope>NUCLEOTIDE SEQUENCE [LARGE SCALE GENOMIC DNA]</scope>
    <source>
        <strain evidence="13 14">NML 030167</strain>
    </source>
</reference>
<evidence type="ECO:0000256" key="2">
    <source>
        <dbReference type="ARBA" id="ARBA00022801"/>
    </source>
</evidence>
<proteinExistence type="inferred from homology"/>
<name>A0A255GP73_9ACTN</name>
<dbReference type="GO" id="GO:0005829">
    <property type="term" value="C:cytosol"/>
    <property type="evidence" value="ECO:0007669"/>
    <property type="project" value="TreeGrafter"/>
</dbReference>
<evidence type="ECO:0000256" key="8">
    <source>
        <dbReference type="ARBA" id="ARBA00054599"/>
    </source>
</evidence>
<dbReference type="PROSITE" id="PS01236">
    <property type="entry name" value="PDXT_SNO_1"/>
    <property type="match status" value="1"/>
</dbReference>
<dbReference type="HAMAP" id="MF_01615">
    <property type="entry name" value="PdxT"/>
    <property type="match status" value="1"/>
</dbReference>
<dbReference type="GO" id="GO:1903600">
    <property type="term" value="C:glutaminase complex"/>
    <property type="evidence" value="ECO:0007669"/>
    <property type="project" value="TreeGrafter"/>
</dbReference>
<dbReference type="EMBL" id="NMVO01000001">
    <property type="protein sequence ID" value="OYO17615.1"/>
    <property type="molecule type" value="Genomic_DNA"/>
</dbReference>
<evidence type="ECO:0000256" key="5">
    <source>
        <dbReference type="ARBA" id="ARBA00023239"/>
    </source>
</evidence>
<keyword evidence="4 10" id="KW-0315">Glutamine amidotransferase</keyword>
<dbReference type="NCBIfam" id="TIGR03800">
    <property type="entry name" value="PLP_synth_Pdx2"/>
    <property type="match status" value="1"/>
</dbReference>
<comment type="catalytic activity">
    <reaction evidence="6 10">
        <text>aldehydo-D-ribose 5-phosphate + D-glyceraldehyde 3-phosphate + L-glutamine = pyridoxal 5'-phosphate + L-glutamate + phosphate + 3 H2O + H(+)</text>
        <dbReference type="Rhea" id="RHEA:31507"/>
        <dbReference type="ChEBI" id="CHEBI:15377"/>
        <dbReference type="ChEBI" id="CHEBI:15378"/>
        <dbReference type="ChEBI" id="CHEBI:29985"/>
        <dbReference type="ChEBI" id="CHEBI:43474"/>
        <dbReference type="ChEBI" id="CHEBI:58273"/>
        <dbReference type="ChEBI" id="CHEBI:58359"/>
        <dbReference type="ChEBI" id="CHEBI:59776"/>
        <dbReference type="ChEBI" id="CHEBI:597326"/>
        <dbReference type="EC" id="4.3.3.6"/>
    </reaction>
</comment>
<evidence type="ECO:0000313" key="14">
    <source>
        <dbReference type="Proteomes" id="UP000215896"/>
    </source>
</evidence>
<dbReference type="PROSITE" id="PS51130">
    <property type="entry name" value="PDXT_SNO_2"/>
    <property type="match status" value="1"/>
</dbReference>
<evidence type="ECO:0000256" key="4">
    <source>
        <dbReference type="ARBA" id="ARBA00022962"/>
    </source>
</evidence>
<dbReference type="GO" id="GO:0036381">
    <property type="term" value="F:pyridoxal 5'-phosphate synthase (glutamine hydrolysing) activity"/>
    <property type="evidence" value="ECO:0007669"/>
    <property type="project" value="UniProtKB-UniRule"/>
</dbReference>
<dbReference type="InterPro" id="IPR002161">
    <property type="entry name" value="PdxT/SNO"/>
</dbReference>
<comment type="pathway">
    <text evidence="10">Cofactor biosynthesis; pyridoxal 5'-phosphate biosynthesis.</text>
</comment>
<evidence type="ECO:0000256" key="1">
    <source>
        <dbReference type="ARBA" id="ARBA00008345"/>
    </source>
</evidence>
<dbReference type="Gene3D" id="3.40.50.880">
    <property type="match status" value="1"/>
</dbReference>
<feature type="binding site" evidence="10 12">
    <location>
        <begin position="136"/>
        <end position="137"/>
    </location>
    <ligand>
        <name>L-glutamine</name>
        <dbReference type="ChEBI" id="CHEBI:58359"/>
    </ligand>
</feature>
<comment type="similarity">
    <text evidence="1 10">Belongs to the glutaminase PdxT/SNO family.</text>
</comment>
<dbReference type="FunFam" id="3.40.50.880:FF:000010">
    <property type="entry name" value="uncharacterized protein LOC100176842 isoform X2"/>
    <property type="match status" value="1"/>
</dbReference>
<feature type="active site" description="Nucleophile" evidence="10 11">
    <location>
        <position position="78"/>
    </location>
</feature>
<dbReference type="PIRSF" id="PIRSF005639">
    <property type="entry name" value="Glut_amidoT_SNO"/>
    <property type="match status" value="1"/>
</dbReference>
<evidence type="ECO:0000256" key="10">
    <source>
        <dbReference type="HAMAP-Rule" id="MF_01615"/>
    </source>
</evidence>
<organism evidence="13 14">
    <name type="scientific">Enemella evansiae</name>
    <dbReference type="NCBI Taxonomy" id="2016499"/>
    <lineage>
        <taxon>Bacteria</taxon>
        <taxon>Bacillati</taxon>
        <taxon>Actinomycetota</taxon>
        <taxon>Actinomycetes</taxon>
        <taxon>Propionibacteriales</taxon>
        <taxon>Propionibacteriaceae</taxon>
        <taxon>Enemella</taxon>
    </lineage>
</organism>
<dbReference type="PANTHER" id="PTHR31559">
    <property type="entry name" value="PYRIDOXAL 5'-PHOSPHATE SYNTHASE SUBUNIT SNO"/>
    <property type="match status" value="1"/>
</dbReference>
<dbReference type="PANTHER" id="PTHR31559:SF0">
    <property type="entry name" value="PYRIDOXAL 5'-PHOSPHATE SYNTHASE SUBUNIT SNO1-RELATED"/>
    <property type="match status" value="1"/>
</dbReference>
<dbReference type="Pfam" id="PF01174">
    <property type="entry name" value="SNO"/>
    <property type="match status" value="1"/>
</dbReference>
<keyword evidence="5 10" id="KW-0456">Lyase</keyword>
<evidence type="ECO:0000256" key="9">
    <source>
        <dbReference type="ARBA" id="ARBA00064749"/>
    </source>
</evidence>
<feature type="binding site" evidence="10 12">
    <location>
        <begin position="46"/>
        <end position="48"/>
    </location>
    <ligand>
        <name>L-glutamine</name>
        <dbReference type="ChEBI" id="CHEBI:58359"/>
    </ligand>
</feature>
<dbReference type="PROSITE" id="PS51273">
    <property type="entry name" value="GATASE_TYPE_1"/>
    <property type="match status" value="1"/>
</dbReference>
<dbReference type="GO" id="GO:0006543">
    <property type="term" value="P:L-glutamine catabolic process"/>
    <property type="evidence" value="ECO:0007669"/>
    <property type="project" value="UniProtKB-UniRule"/>
</dbReference>
<feature type="binding site" evidence="10 12">
    <location>
        <position position="109"/>
    </location>
    <ligand>
        <name>L-glutamine</name>
        <dbReference type="ChEBI" id="CHEBI:58359"/>
    </ligand>
</feature>
<dbReference type="PROSITE" id="PS51274">
    <property type="entry name" value="GATASE_COBBQ"/>
    <property type="match status" value="1"/>
</dbReference>
<evidence type="ECO:0000256" key="11">
    <source>
        <dbReference type="PIRSR" id="PIRSR005639-1"/>
    </source>
</evidence>
<comment type="function">
    <text evidence="8 10">Catalyzes the hydrolysis of glutamine to glutamate and ammonia as part of the biosynthesis of pyridoxal 5'-phosphate. The resulting ammonia molecule is channeled to the active site of PdxS.</text>
</comment>
<dbReference type="UniPathway" id="UPA00245"/>
<feature type="active site" description="Charge relay system" evidence="10 11">
    <location>
        <position position="174"/>
    </location>
</feature>
<dbReference type="Proteomes" id="UP000215896">
    <property type="component" value="Unassembled WGS sequence"/>
</dbReference>
<keyword evidence="14" id="KW-1185">Reference proteome</keyword>
<gene>
    <name evidence="10" type="primary">pdxT</name>
    <name evidence="13" type="ORF">CGZ94_01625</name>
</gene>
<feature type="active site" description="Charge relay system" evidence="10 11">
    <location>
        <position position="172"/>
    </location>
</feature>
<keyword evidence="2 10" id="KW-0378">Hydrolase</keyword>
<sequence>MRIGVLALQGAVSEHGDRLASLGVEVALVRRPAQLADLDGLVLPGGESTTMARLCAQVDLVPALRERIADGLPVLGTCAGLVMLADEVRDGAALQGFDRIGGLPVSVRRNGFGGQLASAELPLHWADGGAGSGVFIRAPRIEEVGPEVEVLARWGDEAVAVRRDRILAASFHPELSSDTRLHELLCELAAESMDRLAG</sequence>
<dbReference type="CDD" id="cd01749">
    <property type="entry name" value="GATase1_PB"/>
    <property type="match status" value="1"/>
</dbReference>
<dbReference type="GO" id="GO:0004359">
    <property type="term" value="F:glutaminase activity"/>
    <property type="evidence" value="ECO:0007669"/>
    <property type="project" value="UniProtKB-UniRule"/>
</dbReference>
<evidence type="ECO:0000256" key="7">
    <source>
        <dbReference type="ARBA" id="ARBA00049534"/>
    </source>
</evidence>
<dbReference type="GO" id="GO:0042823">
    <property type="term" value="P:pyridoxal phosphate biosynthetic process"/>
    <property type="evidence" value="ECO:0007669"/>
    <property type="project" value="UniProtKB-UniRule"/>
</dbReference>
<dbReference type="GO" id="GO:0008614">
    <property type="term" value="P:pyridoxine metabolic process"/>
    <property type="evidence" value="ECO:0007669"/>
    <property type="project" value="TreeGrafter"/>
</dbReference>
<dbReference type="SUPFAM" id="SSF52317">
    <property type="entry name" value="Class I glutamine amidotransferase-like"/>
    <property type="match status" value="1"/>
</dbReference>
<dbReference type="AlphaFoldDB" id="A0A255GP73"/>
<comment type="caution">
    <text evidence="13">The sequence shown here is derived from an EMBL/GenBank/DDBJ whole genome shotgun (WGS) entry which is preliminary data.</text>
</comment>
<comment type="catalytic activity">
    <reaction evidence="7 10">
        <text>L-glutamine + H2O = L-glutamate + NH4(+)</text>
        <dbReference type="Rhea" id="RHEA:15889"/>
        <dbReference type="ChEBI" id="CHEBI:15377"/>
        <dbReference type="ChEBI" id="CHEBI:28938"/>
        <dbReference type="ChEBI" id="CHEBI:29985"/>
        <dbReference type="ChEBI" id="CHEBI:58359"/>
        <dbReference type="EC" id="3.5.1.2"/>
    </reaction>
</comment>
<dbReference type="InterPro" id="IPR021196">
    <property type="entry name" value="PdxT/SNO_CS"/>
</dbReference>
<dbReference type="EC" id="4.3.3.6" evidence="10"/>
<dbReference type="InterPro" id="IPR029062">
    <property type="entry name" value="Class_I_gatase-like"/>
</dbReference>
<evidence type="ECO:0000256" key="6">
    <source>
        <dbReference type="ARBA" id="ARBA00047992"/>
    </source>
</evidence>